<dbReference type="NCBIfam" id="TIGR01708">
    <property type="entry name" value="typeII_sec_gspH"/>
    <property type="match status" value="1"/>
</dbReference>
<evidence type="ECO:0000256" key="2">
    <source>
        <dbReference type="ARBA" id="ARBA00021549"/>
    </source>
</evidence>
<name>A0A2J0PC39_9ENTR</name>
<keyword evidence="7 11" id="KW-1133">Transmembrane helix</keyword>
<feature type="transmembrane region" description="Helical" evidence="11">
    <location>
        <begin position="6"/>
        <end position="29"/>
    </location>
</feature>
<sequence length="166" mass="18416">MAHQKGFTLLEVMLVMVIIALAAAGVVAMQSDRLSATGKLLRQIDVLRQTVKYMSDVALLEKHTVGLQLTTDGWLFYAPKKDRTGEWQWQEIANNDNLPLRGDWDAPARPDVTPSSEEAKPQIVILPDGQVTPFSVVFNAEDGEKIAILQSHGALPLEVIRFKEPQ</sequence>
<dbReference type="PROSITE" id="PS00409">
    <property type="entry name" value="PROKAR_NTER_METHYL"/>
    <property type="match status" value="1"/>
</dbReference>
<evidence type="ECO:0000259" key="12">
    <source>
        <dbReference type="Pfam" id="PF12019"/>
    </source>
</evidence>
<keyword evidence="6 11" id="KW-0812">Transmembrane</keyword>
<evidence type="ECO:0000256" key="5">
    <source>
        <dbReference type="ARBA" id="ARBA00022519"/>
    </source>
</evidence>
<comment type="subcellular location">
    <subcellularLocation>
        <location evidence="1">Cell inner membrane</location>
        <topology evidence="1">Single-pass membrane protein</topology>
    </subcellularLocation>
</comment>
<evidence type="ECO:0000256" key="10">
    <source>
        <dbReference type="ARBA" id="ARBA00030775"/>
    </source>
</evidence>
<dbReference type="InterPro" id="IPR002416">
    <property type="entry name" value="T2SS_protein-GspH"/>
</dbReference>
<proteinExistence type="inferred from homology"/>
<evidence type="ECO:0000256" key="3">
    <source>
        <dbReference type="ARBA" id="ARBA00022475"/>
    </source>
</evidence>
<dbReference type="AlphaFoldDB" id="A0A2J0PC39"/>
<dbReference type="InterPro" id="IPR049875">
    <property type="entry name" value="TypeII_GspH"/>
</dbReference>
<dbReference type="EMBL" id="NEEU01000048">
    <property type="protein sequence ID" value="PJD65480.1"/>
    <property type="molecule type" value="Genomic_DNA"/>
</dbReference>
<evidence type="ECO:0000256" key="9">
    <source>
        <dbReference type="ARBA" id="ARBA00025772"/>
    </source>
</evidence>
<reference evidence="13 14" key="1">
    <citation type="journal article" date="2017" name="J. Antimicrob. Chemother.">
        <title>Characterization of the population structure, drug resistance mechanisms and plasmids of the community-associated Enterobacter cloacae complex in China.</title>
        <authorList>
            <person name="Zhou K."/>
            <person name="Yu W."/>
            <person name="Cao X."/>
            <person name="Shen P."/>
            <person name="Lu H."/>
            <person name="Luo Q."/>
            <person name="Rossen J.W.A."/>
            <person name="Xiao Y."/>
        </authorList>
    </citation>
    <scope>NUCLEOTIDE SEQUENCE [LARGE SCALE GENOMIC DNA]</scope>
    <source>
        <strain evidence="13">ECC1097</strain>
    </source>
</reference>
<keyword evidence="4" id="KW-0488">Methylation</keyword>
<evidence type="ECO:0000313" key="14">
    <source>
        <dbReference type="Proteomes" id="UP000230495"/>
    </source>
</evidence>
<evidence type="ECO:0000313" key="13">
    <source>
        <dbReference type="EMBL" id="PJD65480.1"/>
    </source>
</evidence>
<dbReference type="SUPFAM" id="SSF54523">
    <property type="entry name" value="Pili subunits"/>
    <property type="match status" value="1"/>
</dbReference>
<evidence type="ECO:0000256" key="1">
    <source>
        <dbReference type="ARBA" id="ARBA00004377"/>
    </source>
</evidence>
<evidence type="ECO:0000256" key="8">
    <source>
        <dbReference type="ARBA" id="ARBA00023136"/>
    </source>
</evidence>
<dbReference type="Gene3D" id="3.55.40.10">
    <property type="entry name" value="minor pseudopilin epsh domain"/>
    <property type="match status" value="1"/>
</dbReference>
<evidence type="ECO:0000256" key="6">
    <source>
        <dbReference type="ARBA" id="ARBA00022692"/>
    </source>
</evidence>
<accession>A0A2J0PC39</accession>
<keyword evidence="8 11" id="KW-0472">Membrane</keyword>
<dbReference type="GO" id="GO:0015627">
    <property type="term" value="C:type II protein secretion system complex"/>
    <property type="evidence" value="ECO:0007669"/>
    <property type="project" value="InterPro"/>
</dbReference>
<keyword evidence="5" id="KW-0997">Cell inner membrane</keyword>
<gene>
    <name evidence="13" type="ORF">B9Q37_25780</name>
</gene>
<evidence type="ECO:0000256" key="4">
    <source>
        <dbReference type="ARBA" id="ARBA00022481"/>
    </source>
</evidence>
<dbReference type="NCBIfam" id="TIGR02532">
    <property type="entry name" value="IV_pilin_GFxxxE"/>
    <property type="match status" value="1"/>
</dbReference>
<dbReference type="GO" id="GO:0015628">
    <property type="term" value="P:protein secretion by the type II secretion system"/>
    <property type="evidence" value="ECO:0007669"/>
    <property type="project" value="InterPro"/>
</dbReference>
<feature type="domain" description="General secretion pathway GspH" evidence="12">
    <location>
        <begin position="47"/>
        <end position="144"/>
    </location>
</feature>
<organism evidence="13">
    <name type="scientific">Enterobacter kobei</name>
    <dbReference type="NCBI Taxonomy" id="208224"/>
    <lineage>
        <taxon>Bacteria</taxon>
        <taxon>Pseudomonadati</taxon>
        <taxon>Pseudomonadota</taxon>
        <taxon>Gammaproteobacteria</taxon>
        <taxon>Enterobacterales</taxon>
        <taxon>Enterobacteriaceae</taxon>
        <taxon>Enterobacter</taxon>
        <taxon>Enterobacter cloacae complex</taxon>
    </lineage>
</organism>
<dbReference type="InterPro" id="IPR045584">
    <property type="entry name" value="Pilin-like"/>
</dbReference>
<comment type="caution">
    <text evidence="13">The sequence shown here is derived from an EMBL/GenBank/DDBJ whole genome shotgun (WGS) entry which is preliminary data.</text>
</comment>
<dbReference type="Pfam" id="PF07963">
    <property type="entry name" value="N_methyl"/>
    <property type="match status" value="1"/>
</dbReference>
<dbReference type="PRINTS" id="PR00885">
    <property type="entry name" value="BCTERIALGSPH"/>
</dbReference>
<dbReference type="Pfam" id="PF12019">
    <property type="entry name" value="GspH"/>
    <property type="match status" value="1"/>
</dbReference>
<dbReference type="GO" id="GO:0005886">
    <property type="term" value="C:plasma membrane"/>
    <property type="evidence" value="ECO:0007669"/>
    <property type="project" value="UniProtKB-SubCell"/>
</dbReference>
<keyword evidence="3" id="KW-1003">Cell membrane</keyword>
<protein>
    <recommendedName>
        <fullName evidence="2">Type II secretion system protein H</fullName>
    </recommendedName>
    <alternativeName>
        <fullName evidence="10">General secretion pathway protein H</fullName>
    </alternativeName>
</protein>
<evidence type="ECO:0000256" key="11">
    <source>
        <dbReference type="SAM" id="Phobius"/>
    </source>
</evidence>
<dbReference type="OrthoDB" id="6076129at2"/>
<dbReference type="Proteomes" id="UP000230495">
    <property type="component" value="Unassembled WGS sequence"/>
</dbReference>
<evidence type="ECO:0000256" key="7">
    <source>
        <dbReference type="ARBA" id="ARBA00022989"/>
    </source>
</evidence>
<dbReference type="InterPro" id="IPR012902">
    <property type="entry name" value="N_methyl_site"/>
</dbReference>
<dbReference type="InterPro" id="IPR022346">
    <property type="entry name" value="T2SS_GspH"/>
</dbReference>
<dbReference type="RefSeq" id="WP_023337886.1">
    <property type="nucleotide sequence ID" value="NZ_AP022452.1"/>
</dbReference>
<comment type="similarity">
    <text evidence="9">Belongs to the GSP H family.</text>
</comment>